<evidence type="ECO:0000256" key="4">
    <source>
        <dbReference type="ARBA" id="ARBA00022989"/>
    </source>
</evidence>
<dbReference type="PANTHER" id="PTHR11403">
    <property type="entry name" value="CYTOCHROME C OXIDASE SUBUNIT III"/>
    <property type="match status" value="1"/>
</dbReference>
<evidence type="ECO:0000256" key="6">
    <source>
        <dbReference type="RuleBase" id="RU003376"/>
    </source>
</evidence>
<dbReference type="RefSeq" id="WP_162249607.1">
    <property type="nucleotide sequence ID" value="NZ_CP049249.1"/>
</dbReference>
<dbReference type="InterPro" id="IPR024791">
    <property type="entry name" value="Cyt_c/ubiquinol_Oxase_su3"/>
</dbReference>
<feature type="transmembrane region" description="Helical" evidence="7">
    <location>
        <begin position="59"/>
        <end position="77"/>
    </location>
</feature>
<dbReference type="PANTHER" id="PTHR11403:SF6">
    <property type="entry name" value="NITRIC OXIDE REDUCTASE SUBUNIT E"/>
    <property type="match status" value="1"/>
</dbReference>
<feature type="transmembrane region" description="Helical" evidence="7">
    <location>
        <begin position="159"/>
        <end position="180"/>
    </location>
</feature>
<keyword evidence="3 6" id="KW-0812">Transmembrane</keyword>
<dbReference type="SUPFAM" id="SSF81452">
    <property type="entry name" value="Cytochrome c oxidase subunit III-like"/>
    <property type="match status" value="1"/>
</dbReference>
<evidence type="ECO:0000256" key="1">
    <source>
        <dbReference type="ARBA" id="ARBA00004141"/>
    </source>
</evidence>
<dbReference type="GO" id="GO:0004129">
    <property type="term" value="F:cytochrome-c oxidase activity"/>
    <property type="evidence" value="ECO:0007669"/>
    <property type="project" value="InterPro"/>
</dbReference>
<comment type="caution">
    <text evidence="9">The sequence shown here is derived from an EMBL/GenBank/DDBJ whole genome shotgun (WGS) entry which is preliminary data.</text>
</comment>
<evidence type="ECO:0000256" key="5">
    <source>
        <dbReference type="ARBA" id="ARBA00023136"/>
    </source>
</evidence>
<dbReference type="InterPro" id="IPR035973">
    <property type="entry name" value="Cyt_c_oxidase_su3-like_sf"/>
</dbReference>
<dbReference type="Pfam" id="PF00510">
    <property type="entry name" value="COX3"/>
    <property type="match status" value="1"/>
</dbReference>
<protein>
    <submittedName>
        <fullName evidence="9">Nitric oxide reductase NorE protein</fullName>
    </submittedName>
</protein>
<evidence type="ECO:0000313" key="9">
    <source>
        <dbReference type="EMBL" id="MBB4145517.1"/>
    </source>
</evidence>
<evidence type="ECO:0000256" key="2">
    <source>
        <dbReference type="ARBA" id="ARBA00010581"/>
    </source>
</evidence>
<dbReference type="AlphaFoldDB" id="A0A7W6LK07"/>
<keyword evidence="5 7" id="KW-0472">Membrane</keyword>
<dbReference type="GO" id="GO:0019646">
    <property type="term" value="P:aerobic electron transport chain"/>
    <property type="evidence" value="ECO:0007669"/>
    <property type="project" value="InterPro"/>
</dbReference>
<evidence type="ECO:0000313" key="10">
    <source>
        <dbReference type="Proteomes" id="UP000519897"/>
    </source>
</evidence>
<name>A0A7W6LK07_9HYPH</name>
<dbReference type="PROSITE" id="PS50253">
    <property type="entry name" value="COX3"/>
    <property type="match status" value="1"/>
</dbReference>
<evidence type="ECO:0000256" key="3">
    <source>
        <dbReference type="ARBA" id="ARBA00022692"/>
    </source>
</evidence>
<keyword evidence="10" id="KW-1185">Reference proteome</keyword>
<feature type="domain" description="Heme-copper oxidase subunit III family profile" evidence="8">
    <location>
        <begin position="1"/>
        <end position="181"/>
    </location>
</feature>
<evidence type="ECO:0000256" key="7">
    <source>
        <dbReference type="SAM" id="Phobius"/>
    </source>
</evidence>
<comment type="subcellular location">
    <subcellularLocation>
        <location evidence="6">Cell membrane</location>
        <topology evidence="6">Multi-pass membrane protein</topology>
    </subcellularLocation>
    <subcellularLocation>
        <location evidence="1">Membrane</location>
        <topology evidence="1">Multi-pass membrane protein</topology>
    </subcellularLocation>
</comment>
<feature type="transmembrane region" description="Helical" evidence="7">
    <location>
        <begin position="89"/>
        <end position="106"/>
    </location>
</feature>
<dbReference type="InterPro" id="IPR000298">
    <property type="entry name" value="Cyt_c_oxidase-like_su3"/>
</dbReference>
<dbReference type="Proteomes" id="UP000519897">
    <property type="component" value="Unassembled WGS sequence"/>
</dbReference>
<accession>A0A7W6LK07</accession>
<organism evidence="9 10">
    <name type="scientific">Rhizobium rhizoryzae</name>
    <dbReference type="NCBI Taxonomy" id="451876"/>
    <lineage>
        <taxon>Bacteria</taxon>
        <taxon>Pseudomonadati</taxon>
        <taxon>Pseudomonadota</taxon>
        <taxon>Alphaproteobacteria</taxon>
        <taxon>Hyphomicrobiales</taxon>
        <taxon>Rhizobiaceae</taxon>
        <taxon>Rhizobium/Agrobacterium group</taxon>
        <taxon>Rhizobium</taxon>
    </lineage>
</organism>
<dbReference type="GO" id="GO:0005886">
    <property type="term" value="C:plasma membrane"/>
    <property type="evidence" value="ECO:0007669"/>
    <property type="project" value="UniProtKB-SubCell"/>
</dbReference>
<reference evidence="9 10" key="1">
    <citation type="submission" date="2020-08" db="EMBL/GenBank/DDBJ databases">
        <title>Genomic Encyclopedia of Type Strains, Phase IV (KMG-IV): sequencing the most valuable type-strain genomes for metagenomic binning, comparative biology and taxonomic classification.</title>
        <authorList>
            <person name="Goeker M."/>
        </authorList>
    </citation>
    <scope>NUCLEOTIDE SEQUENCE [LARGE SCALE GENOMIC DNA]</scope>
    <source>
        <strain evidence="9 10">DSM 29514</strain>
    </source>
</reference>
<dbReference type="Gene3D" id="1.20.120.80">
    <property type="entry name" value="Cytochrome c oxidase, subunit III, four-helix bundle"/>
    <property type="match status" value="1"/>
</dbReference>
<comment type="similarity">
    <text evidence="2 6">Belongs to the cytochrome c oxidase subunit 3 family.</text>
</comment>
<keyword evidence="4 7" id="KW-1133">Transmembrane helix</keyword>
<dbReference type="InterPro" id="IPR013833">
    <property type="entry name" value="Cyt_c_oxidase_su3_a-hlx"/>
</dbReference>
<proteinExistence type="inferred from homology"/>
<dbReference type="EMBL" id="JACIEC010000008">
    <property type="protein sequence ID" value="MBB4145517.1"/>
    <property type="molecule type" value="Genomic_DNA"/>
</dbReference>
<sequence>MAAIDDMTGAEEADGGLLLWLLVWSELAVFSILIGGFLFLSLQQPETFETGRRHLGTGLASFNTLILLTSGWLMAEAARADEDRKRRRWLVLAALFGFAFVAIKLLEYASEIPFSQEPGLQGFFEMYFLVTGFHLAHVAFLPVLMLLSAVRPKAETAGALATFWHVVDLVWLVLFPVLYLV</sequence>
<feature type="transmembrane region" description="Helical" evidence="7">
    <location>
        <begin position="126"/>
        <end position="147"/>
    </location>
</feature>
<gene>
    <name evidence="9" type="ORF">GGQ72_004081</name>
</gene>
<feature type="transmembrane region" description="Helical" evidence="7">
    <location>
        <begin position="17"/>
        <end position="39"/>
    </location>
</feature>
<evidence type="ECO:0000259" key="8">
    <source>
        <dbReference type="PROSITE" id="PS50253"/>
    </source>
</evidence>